<evidence type="ECO:0000313" key="2">
    <source>
        <dbReference type="EMBL" id="OKP00912.1"/>
    </source>
</evidence>
<protein>
    <submittedName>
        <fullName evidence="2">Uncharacterized protein</fullName>
    </submittedName>
</protein>
<gene>
    <name evidence="2" type="ORF">PENSUB_7493</name>
</gene>
<evidence type="ECO:0000256" key="1">
    <source>
        <dbReference type="SAM" id="SignalP"/>
    </source>
</evidence>
<accession>A0A1Q5TKZ9</accession>
<feature type="chain" id="PRO_5012615011" evidence="1">
    <location>
        <begin position="24"/>
        <end position="99"/>
    </location>
</feature>
<proteinExistence type="predicted"/>
<keyword evidence="3" id="KW-1185">Reference proteome</keyword>
<comment type="caution">
    <text evidence="2">The sequence shown here is derived from an EMBL/GenBank/DDBJ whole genome shotgun (WGS) entry which is preliminary data.</text>
</comment>
<name>A0A1Q5TKZ9_9EURO</name>
<reference evidence="2 3" key="1">
    <citation type="submission" date="2016-10" db="EMBL/GenBank/DDBJ databases">
        <title>Genome sequence of the ascomycete fungus Penicillium subrubescens.</title>
        <authorList>
            <person name="De Vries R.P."/>
            <person name="Peng M."/>
            <person name="Dilokpimol A."/>
            <person name="Hilden K."/>
            <person name="Makela M.R."/>
            <person name="Grigoriev I."/>
            <person name="Riley R."/>
            <person name="Granchi Z."/>
        </authorList>
    </citation>
    <scope>NUCLEOTIDE SEQUENCE [LARGE SCALE GENOMIC DNA]</scope>
    <source>
        <strain evidence="2 3">CBS 132785</strain>
    </source>
</reference>
<dbReference type="STRING" id="1316194.A0A1Q5TKZ9"/>
<dbReference type="AlphaFoldDB" id="A0A1Q5TKZ9"/>
<feature type="signal peptide" evidence="1">
    <location>
        <begin position="1"/>
        <end position="23"/>
    </location>
</feature>
<organism evidence="2 3">
    <name type="scientific">Penicillium subrubescens</name>
    <dbReference type="NCBI Taxonomy" id="1316194"/>
    <lineage>
        <taxon>Eukaryota</taxon>
        <taxon>Fungi</taxon>
        <taxon>Dikarya</taxon>
        <taxon>Ascomycota</taxon>
        <taxon>Pezizomycotina</taxon>
        <taxon>Eurotiomycetes</taxon>
        <taxon>Eurotiomycetidae</taxon>
        <taxon>Eurotiales</taxon>
        <taxon>Aspergillaceae</taxon>
        <taxon>Penicillium</taxon>
    </lineage>
</organism>
<keyword evidence="1" id="KW-0732">Signal</keyword>
<sequence>MREFQTAWLLHFGISVSVAATSASDSNSDSPAVLNFRPENVTLSGLYHWVGWYHNGTTHLEFFPYGGLASSEQSDCPDFHNKTITKEYTTVLGLSEPST</sequence>
<dbReference type="EMBL" id="MNBE01000642">
    <property type="protein sequence ID" value="OKP00912.1"/>
    <property type="molecule type" value="Genomic_DNA"/>
</dbReference>
<dbReference type="Proteomes" id="UP000186955">
    <property type="component" value="Unassembled WGS sequence"/>
</dbReference>
<evidence type="ECO:0000313" key="3">
    <source>
        <dbReference type="Proteomes" id="UP000186955"/>
    </source>
</evidence>